<keyword evidence="3" id="KW-0808">Transferase</keyword>
<feature type="compositionally biased region" description="Low complexity" evidence="12">
    <location>
        <begin position="133"/>
        <end position="142"/>
    </location>
</feature>
<dbReference type="KEGG" id="ddi:DDB_G0271294"/>
<dbReference type="InterPro" id="IPR011016">
    <property type="entry name" value="Znf_RING-CH"/>
</dbReference>
<dbReference type="GO" id="GO:0016740">
    <property type="term" value="F:transferase activity"/>
    <property type="evidence" value="ECO:0007669"/>
    <property type="project" value="UniProtKB-KW"/>
</dbReference>
<dbReference type="InterPro" id="IPR013083">
    <property type="entry name" value="Znf_RING/FYVE/PHD"/>
</dbReference>
<evidence type="ECO:0000256" key="2">
    <source>
        <dbReference type="ARBA" id="ARBA00004906"/>
    </source>
</evidence>
<dbReference type="PROSITE" id="PS50089">
    <property type="entry name" value="ZF_RING_2"/>
    <property type="match status" value="1"/>
</dbReference>
<evidence type="ECO:0000259" key="13">
    <source>
        <dbReference type="PROSITE" id="PS50089"/>
    </source>
</evidence>
<proteinExistence type="predicted"/>
<evidence type="ECO:0000256" key="5">
    <source>
        <dbReference type="ARBA" id="ARBA00022723"/>
    </source>
</evidence>
<accession>Q55BE4</accession>
<dbReference type="GeneID" id="8617860"/>
<dbReference type="Proteomes" id="UP000002195">
    <property type="component" value="Unassembled WGS sequence"/>
</dbReference>
<dbReference type="Pfam" id="PF13639">
    <property type="entry name" value="zf-RING_2"/>
    <property type="match status" value="1"/>
</dbReference>
<keyword evidence="5" id="KW-0479">Metal-binding</keyword>
<dbReference type="STRING" id="44689.Q55BE4"/>
<sequence length="161" mass="18966">MAHNNLRNFIENINIRFDNQEEEIDIERIKFALKHRPVPPISEYQFNEITEEITINEKNKTRIGDCTICLCEFPIDTEALKLPCKHYFHHECLDSWLKTSAACPNCRYPLPTIDAEYESMVRIVRDYELKNGSTNSSTTTNNNDDDNDNDRRYYSNNSMYS</sequence>
<dbReference type="PANTHER" id="PTHR45768:SF18">
    <property type="entry name" value="RING-H2 FINGER PROTEIN ATL47-RELATED"/>
    <property type="match status" value="1"/>
</dbReference>
<dbReference type="Gene3D" id="3.30.40.10">
    <property type="entry name" value="Zinc/RING finger domain, C3HC4 (zinc finger)"/>
    <property type="match status" value="1"/>
</dbReference>
<dbReference type="GO" id="GO:0008270">
    <property type="term" value="F:zinc ion binding"/>
    <property type="evidence" value="ECO:0007669"/>
    <property type="project" value="UniProtKB-KW"/>
</dbReference>
<dbReference type="SMR" id="Q55BE4"/>
<dbReference type="PANTHER" id="PTHR45768">
    <property type="entry name" value="E3 UBIQUITIN-PROTEIN LIGASE RNF13-LIKE"/>
    <property type="match status" value="1"/>
</dbReference>
<dbReference type="RefSeq" id="XP_645668.1">
    <property type="nucleotide sequence ID" value="XM_640576.1"/>
</dbReference>
<keyword evidence="7" id="KW-0833">Ubl conjugation pathway</keyword>
<dbReference type="SUPFAM" id="SSF57850">
    <property type="entry name" value="RING/U-box"/>
    <property type="match status" value="1"/>
</dbReference>
<evidence type="ECO:0000256" key="10">
    <source>
        <dbReference type="ARBA" id="ARBA00023136"/>
    </source>
</evidence>
<evidence type="ECO:0000256" key="4">
    <source>
        <dbReference type="ARBA" id="ARBA00022692"/>
    </source>
</evidence>
<dbReference type="PhylomeDB" id="Q55BE4"/>
<dbReference type="VEuPathDB" id="AmoebaDB:DDB_G0271294"/>
<feature type="region of interest" description="Disordered" evidence="12">
    <location>
        <begin position="132"/>
        <end position="161"/>
    </location>
</feature>
<keyword evidence="15" id="KW-1185">Reference proteome</keyword>
<dbReference type="SMART" id="SM00744">
    <property type="entry name" value="RINGv"/>
    <property type="match status" value="1"/>
</dbReference>
<evidence type="ECO:0000256" key="1">
    <source>
        <dbReference type="ARBA" id="ARBA00004167"/>
    </source>
</evidence>
<evidence type="ECO:0000256" key="7">
    <source>
        <dbReference type="ARBA" id="ARBA00022786"/>
    </source>
</evidence>
<evidence type="ECO:0000313" key="15">
    <source>
        <dbReference type="Proteomes" id="UP000002195"/>
    </source>
</evidence>
<dbReference type="AlphaFoldDB" id="Q55BE4"/>
<reference evidence="14 15" key="1">
    <citation type="journal article" date="2005" name="Nature">
        <title>The genome of the social amoeba Dictyostelium discoideum.</title>
        <authorList>
            <consortium name="The Dictyostelium discoideum Sequencing Consortium"/>
            <person name="Eichinger L."/>
            <person name="Pachebat J.A."/>
            <person name="Glockner G."/>
            <person name="Rajandream M.A."/>
            <person name="Sucgang R."/>
            <person name="Berriman M."/>
            <person name="Song J."/>
            <person name="Olsen R."/>
            <person name="Szafranski K."/>
            <person name="Xu Q."/>
            <person name="Tunggal B."/>
            <person name="Kummerfeld S."/>
            <person name="Madera M."/>
            <person name="Konfortov B.A."/>
            <person name="Rivero F."/>
            <person name="Bankier A.T."/>
            <person name="Lehmann R."/>
            <person name="Hamlin N."/>
            <person name="Davies R."/>
            <person name="Gaudet P."/>
            <person name="Fey P."/>
            <person name="Pilcher K."/>
            <person name="Chen G."/>
            <person name="Saunders D."/>
            <person name="Sodergren E."/>
            <person name="Davis P."/>
            <person name="Kerhornou A."/>
            <person name="Nie X."/>
            <person name="Hall N."/>
            <person name="Anjard C."/>
            <person name="Hemphill L."/>
            <person name="Bason N."/>
            <person name="Farbrother P."/>
            <person name="Desany B."/>
            <person name="Just E."/>
            <person name="Morio T."/>
            <person name="Rost R."/>
            <person name="Churcher C."/>
            <person name="Cooper J."/>
            <person name="Haydock S."/>
            <person name="van Driessche N."/>
            <person name="Cronin A."/>
            <person name="Goodhead I."/>
            <person name="Muzny D."/>
            <person name="Mourier T."/>
            <person name="Pain A."/>
            <person name="Lu M."/>
            <person name="Harper D."/>
            <person name="Lindsay R."/>
            <person name="Hauser H."/>
            <person name="James K."/>
            <person name="Quiles M."/>
            <person name="Madan Babu M."/>
            <person name="Saito T."/>
            <person name="Buchrieser C."/>
            <person name="Wardroper A."/>
            <person name="Felder M."/>
            <person name="Thangavelu M."/>
            <person name="Johnson D."/>
            <person name="Knights A."/>
            <person name="Loulseged H."/>
            <person name="Mungall K."/>
            <person name="Oliver K."/>
            <person name="Price C."/>
            <person name="Quail M.A."/>
            <person name="Urushihara H."/>
            <person name="Hernandez J."/>
            <person name="Rabbinowitsch E."/>
            <person name="Steffen D."/>
            <person name="Sanders M."/>
            <person name="Ma J."/>
            <person name="Kohara Y."/>
            <person name="Sharp S."/>
            <person name="Simmonds M."/>
            <person name="Spiegler S."/>
            <person name="Tivey A."/>
            <person name="Sugano S."/>
            <person name="White B."/>
            <person name="Walker D."/>
            <person name="Woodward J."/>
            <person name="Winckler T."/>
            <person name="Tanaka Y."/>
            <person name="Shaulsky G."/>
            <person name="Schleicher M."/>
            <person name="Weinstock G."/>
            <person name="Rosenthal A."/>
            <person name="Cox E.C."/>
            <person name="Chisholm R.L."/>
            <person name="Gibbs R."/>
            <person name="Loomis W.F."/>
            <person name="Platzer M."/>
            <person name="Kay R.R."/>
            <person name="Williams J."/>
            <person name="Dear P.H."/>
            <person name="Noegel A.A."/>
            <person name="Barrell B."/>
            <person name="Kuspa A."/>
        </authorList>
    </citation>
    <scope>NUCLEOTIDE SEQUENCE [LARGE SCALE GENOMIC DNA]</scope>
    <source>
        <strain evidence="14 15">AX4</strain>
    </source>
</reference>
<keyword evidence="9" id="KW-1133">Transmembrane helix</keyword>
<dbReference type="EMBL" id="AAFI02000006">
    <property type="protein sequence ID" value="EAL71777.1"/>
    <property type="molecule type" value="Genomic_DNA"/>
</dbReference>
<dbReference type="HOGENOM" id="CLU_1646845_0_0_1"/>
<keyword evidence="8" id="KW-0862">Zinc</keyword>
<evidence type="ECO:0000256" key="11">
    <source>
        <dbReference type="PROSITE-ProRule" id="PRU00175"/>
    </source>
</evidence>
<comment type="subcellular location">
    <subcellularLocation>
        <location evidence="1">Membrane</location>
        <topology evidence="1">Single-pass membrane protein</topology>
    </subcellularLocation>
</comment>
<evidence type="ECO:0000256" key="6">
    <source>
        <dbReference type="ARBA" id="ARBA00022771"/>
    </source>
</evidence>
<comment type="caution">
    <text evidence="14">The sequence shown here is derived from an EMBL/GenBank/DDBJ whole genome shotgun (WGS) entry which is preliminary data.</text>
</comment>
<feature type="domain" description="RING-type" evidence="13">
    <location>
        <begin position="66"/>
        <end position="107"/>
    </location>
</feature>
<dbReference type="eggNOG" id="KOG0800">
    <property type="taxonomic scope" value="Eukaryota"/>
</dbReference>
<keyword evidence="4" id="KW-0812">Transmembrane</keyword>
<gene>
    <name evidence="14" type="ORF">DDB_G0271294</name>
</gene>
<dbReference type="SMART" id="SM00184">
    <property type="entry name" value="RING"/>
    <property type="match status" value="1"/>
</dbReference>
<name>Q55BE4_DICDI</name>
<dbReference type="InterPro" id="IPR001841">
    <property type="entry name" value="Znf_RING"/>
</dbReference>
<evidence type="ECO:0000256" key="8">
    <source>
        <dbReference type="ARBA" id="ARBA00022833"/>
    </source>
</evidence>
<dbReference type="OMA" id="PPISEYH"/>
<comment type="pathway">
    <text evidence="2">Protein modification; protein ubiquitination.</text>
</comment>
<dbReference type="PaxDb" id="44689-DDB0202843"/>
<keyword evidence="10" id="KW-0472">Membrane</keyword>
<dbReference type="dictyBase" id="DDB_G0271294"/>
<evidence type="ECO:0000313" key="14">
    <source>
        <dbReference type="EMBL" id="EAL71777.1"/>
    </source>
</evidence>
<evidence type="ECO:0000256" key="12">
    <source>
        <dbReference type="SAM" id="MobiDB-lite"/>
    </source>
</evidence>
<organism evidence="14 15">
    <name type="scientific">Dictyostelium discoideum</name>
    <name type="common">Social amoeba</name>
    <dbReference type="NCBI Taxonomy" id="44689"/>
    <lineage>
        <taxon>Eukaryota</taxon>
        <taxon>Amoebozoa</taxon>
        <taxon>Evosea</taxon>
        <taxon>Eumycetozoa</taxon>
        <taxon>Dictyostelia</taxon>
        <taxon>Dictyosteliales</taxon>
        <taxon>Dictyosteliaceae</taxon>
        <taxon>Dictyostelium</taxon>
    </lineage>
</organism>
<keyword evidence="6 11" id="KW-0863">Zinc-finger</keyword>
<evidence type="ECO:0000256" key="9">
    <source>
        <dbReference type="ARBA" id="ARBA00022989"/>
    </source>
</evidence>
<evidence type="ECO:0000256" key="3">
    <source>
        <dbReference type="ARBA" id="ARBA00022679"/>
    </source>
</evidence>
<dbReference type="InParanoid" id="Q55BE4"/>
<protein>
    <recommendedName>
        <fullName evidence="13">RING-type domain-containing protein</fullName>
    </recommendedName>
</protein>
<dbReference type="GO" id="GO:0016020">
    <property type="term" value="C:membrane"/>
    <property type="evidence" value="ECO:0007669"/>
    <property type="project" value="UniProtKB-SubCell"/>
</dbReference>